<feature type="compositionally biased region" description="Polar residues" evidence="1">
    <location>
        <begin position="166"/>
        <end position="185"/>
    </location>
</feature>
<dbReference type="EMBL" id="JASCZI010271887">
    <property type="protein sequence ID" value="MED6216773.1"/>
    <property type="molecule type" value="Genomic_DNA"/>
</dbReference>
<gene>
    <name evidence="2" type="ORF">PIB30_011102</name>
</gene>
<reference evidence="2 3" key="1">
    <citation type="journal article" date="2023" name="Plants (Basel)">
        <title>Bridging the Gap: Combining Genomics and Transcriptomics Approaches to Understand Stylosanthes scabra, an Orphan Legume from the Brazilian Caatinga.</title>
        <authorList>
            <person name="Ferreira-Neto J.R.C."/>
            <person name="da Silva M.D."/>
            <person name="Binneck E."/>
            <person name="de Melo N.F."/>
            <person name="da Silva R.H."/>
            <person name="de Melo A.L.T.M."/>
            <person name="Pandolfi V."/>
            <person name="Bustamante F.O."/>
            <person name="Brasileiro-Vidal A.C."/>
            <person name="Benko-Iseppon A.M."/>
        </authorList>
    </citation>
    <scope>NUCLEOTIDE SEQUENCE [LARGE SCALE GENOMIC DNA]</scope>
    <source>
        <tissue evidence="2">Leaves</tissue>
    </source>
</reference>
<keyword evidence="3" id="KW-1185">Reference proteome</keyword>
<comment type="caution">
    <text evidence="2">The sequence shown here is derived from an EMBL/GenBank/DDBJ whole genome shotgun (WGS) entry which is preliminary data.</text>
</comment>
<name>A0ABU6Z7J2_9FABA</name>
<feature type="compositionally biased region" description="Polar residues" evidence="1">
    <location>
        <begin position="68"/>
        <end position="87"/>
    </location>
</feature>
<feature type="compositionally biased region" description="Pro residues" evidence="1">
    <location>
        <begin position="150"/>
        <end position="163"/>
    </location>
</feature>
<organism evidence="2 3">
    <name type="scientific">Stylosanthes scabra</name>
    <dbReference type="NCBI Taxonomy" id="79078"/>
    <lineage>
        <taxon>Eukaryota</taxon>
        <taxon>Viridiplantae</taxon>
        <taxon>Streptophyta</taxon>
        <taxon>Embryophyta</taxon>
        <taxon>Tracheophyta</taxon>
        <taxon>Spermatophyta</taxon>
        <taxon>Magnoliopsida</taxon>
        <taxon>eudicotyledons</taxon>
        <taxon>Gunneridae</taxon>
        <taxon>Pentapetalae</taxon>
        <taxon>rosids</taxon>
        <taxon>fabids</taxon>
        <taxon>Fabales</taxon>
        <taxon>Fabaceae</taxon>
        <taxon>Papilionoideae</taxon>
        <taxon>50 kb inversion clade</taxon>
        <taxon>dalbergioids sensu lato</taxon>
        <taxon>Dalbergieae</taxon>
        <taxon>Pterocarpus clade</taxon>
        <taxon>Stylosanthes</taxon>
    </lineage>
</organism>
<feature type="region of interest" description="Disordered" evidence="1">
    <location>
        <begin position="131"/>
        <end position="185"/>
    </location>
</feature>
<protein>
    <submittedName>
        <fullName evidence="2">Uncharacterized protein</fullName>
    </submittedName>
</protein>
<proteinExistence type="predicted"/>
<feature type="region of interest" description="Disordered" evidence="1">
    <location>
        <begin position="55"/>
        <end position="110"/>
    </location>
</feature>
<accession>A0ABU6Z7J2</accession>
<evidence type="ECO:0000313" key="2">
    <source>
        <dbReference type="EMBL" id="MED6216773.1"/>
    </source>
</evidence>
<evidence type="ECO:0000313" key="3">
    <source>
        <dbReference type="Proteomes" id="UP001341840"/>
    </source>
</evidence>
<dbReference type="Proteomes" id="UP001341840">
    <property type="component" value="Unassembled WGS sequence"/>
</dbReference>
<sequence>MGRAGACVCGVPPYSAILFFIVVRTGPNRPVGPVQPGTGPLNGSSHLKDRRCIQTGKDRSKPAGSVKTGDSNPNLQNSEVRVSSFLPSPQPIHRRRPITHSRLPPSPVRRFHPLLPSPVSVSISQVASFRHASSRDSRASATPSVATRELPPPTVPSREPPPVTVANFSQSPSRTSSCLGQSPSRASSCLGPLPVAVRQSLRLPPSPSLSLVCLLQ</sequence>
<evidence type="ECO:0000256" key="1">
    <source>
        <dbReference type="SAM" id="MobiDB-lite"/>
    </source>
</evidence>